<dbReference type="Gene3D" id="3.40.50.300">
    <property type="entry name" value="P-loop containing nucleotide triphosphate hydrolases"/>
    <property type="match status" value="1"/>
</dbReference>
<dbReference type="InterPro" id="IPR027417">
    <property type="entry name" value="P-loop_NTPase"/>
</dbReference>
<keyword evidence="6" id="KW-1185">Reference proteome</keyword>
<evidence type="ECO:0000313" key="6">
    <source>
        <dbReference type="Proteomes" id="UP000184267"/>
    </source>
</evidence>
<dbReference type="PANTHER" id="PTHR24223:SF353">
    <property type="entry name" value="ABC TRANSPORTER ATP-BINDING PROTEIN_PERMEASE VMR1-RELATED"/>
    <property type="match status" value="1"/>
</dbReference>
<reference evidence="5 6" key="1">
    <citation type="submission" date="2016-10" db="EMBL/GenBank/DDBJ databases">
        <title>Genome sequence of the basidiomycete white-rot fungus Trametes pubescens.</title>
        <authorList>
            <person name="Makela M.R."/>
            <person name="Granchi Z."/>
            <person name="Peng M."/>
            <person name="De Vries R.P."/>
            <person name="Grigoriev I."/>
            <person name="Riley R."/>
            <person name="Hilden K."/>
        </authorList>
    </citation>
    <scope>NUCLEOTIDE SEQUENCE [LARGE SCALE GENOMIC DNA]</scope>
    <source>
        <strain evidence="5 6">FBCC735</strain>
    </source>
</reference>
<dbReference type="Proteomes" id="UP000184267">
    <property type="component" value="Unassembled WGS sequence"/>
</dbReference>
<dbReference type="OrthoDB" id="6500128at2759"/>
<dbReference type="InterPro" id="IPR003593">
    <property type="entry name" value="AAA+_ATPase"/>
</dbReference>
<dbReference type="AlphaFoldDB" id="A0A1M2VF97"/>
<sequence>PDLPNVLHNLNFEIRPGEKVGVLGRTGSGKSTLALSFFRFVEPTEGRILVDGLDISKIGLTDLRSKLTIIPQDPTILSGTLRSTLDVFGEYQDAEIYEALRRVHLIPAGEASEESESVNANVFRNLDSPVSEAGENFSTGEKQLLCMARAILKRSRVLLMDEGEWFSPDCVWKGVFISAVGFPIQVMLLDQGRIAEFDKPATLLADPQSKFHALCQATGKQEFATLKRMAGV</sequence>
<keyword evidence="3" id="KW-0067">ATP-binding</keyword>
<dbReference type="InterPro" id="IPR003439">
    <property type="entry name" value="ABC_transporter-like_ATP-bd"/>
</dbReference>
<dbReference type="InterPro" id="IPR050173">
    <property type="entry name" value="ABC_transporter_C-like"/>
</dbReference>
<evidence type="ECO:0000259" key="4">
    <source>
        <dbReference type="PROSITE" id="PS50893"/>
    </source>
</evidence>
<feature type="domain" description="ABC transporter" evidence="4">
    <location>
        <begin position="1"/>
        <end position="216"/>
    </location>
</feature>
<evidence type="ECO:0000256" key="2">
    <source>
        <dbReference type="ARBA" id="ARBA00022741"/>
    </source>
</evidence>
<evidence type="ECO:0000256" key="1">
    <source>
        <dbReference type="ARBA" id="ARBA00022737"/>
    </source>
</evidence>
<name>A0A1M2VF97_TRAPU</name>
<dbReference type="GO" id="GO:0016887">
    <property type="term" value="F:ATP hydrolysis activity"/>
    <property type="evidence" value="ECO:0007669"/>
    <property type="project" value="InterPro"/>
</dbReference>
<dbReference type="SUPFAM" id="SSF52540">
    <property type="entry name" value="P-loop containing nucleoside triphosphate hydrolases"/>
    <property type="match status" value="1"/>
</dbReference>
<dbReference type="SMART" id="SM00382">
    <property type="entry name" value="AAA"/>
    <property type="match status" value="1"/>
</dbReference>
<dbReference type="PROSITE" id="PS50893">
    <property type="entry name" value="ABC_TRANSPORTER_2"/>
    <property type="match status" value="1"/>
</dbReference>
<accession>A0A1M2VF97</accession>
<keyword evidence="2" id="KW-0547">Nucleotide-binding</keyword>
<dbReference type="GO" id="GO:0000329">
    <property type="term" value="C:fungal-type vacuole membrane"/>
    <property type="evidence" value="ECO:0007669"/>
    <property type="project" value="TreeGrafter"/>
</dbReference>
<dbReference type="EMBL" id="MNAD01001334">
    <property type="protein sequence ID" value="OJT06254.1"/>
    <property type="molecule type" value="Genomic_DNA"/>
</dbReference>
<dbReference type="GO" id="GO:0042626">
    <property type="term" value="F:ATPase-coupled transmembrane transporter activity"/>
    <property type="evidence" value="ECO:0007669"/>
    <property type="project" value="TreeGrafter"/>
</dbReference>
<evidence type="ECO:0000313" key="5">
    <source>
        <dbReference type="EMBL" id="OJT06254.1"/>
    </source>
</evidence>
<dbReference type="Pfam" id="PF00005">
    <property type="entry name" value="ABC_tran"/>
    <property type="match status" value="1"/>
</dbReference>
<evidence type="ECO:0000256" key="3">
    <source>
        <dbReference type="ARBA" id="ARBA00022840"/>
    </source>
</evidence>
<proteinExistence type="predicted"/>
<dbReference type="STRING" id="154538.A0A1M2VF97"/>
<gene>
    <name evidence="5" type="ORF">TRAPUB_2884</name>
</gene>
<feature type="non-terminal residue" evidence="5">
    <location>
        <position position="1"/>
    </location>
</feature>
<organism evidence="5 6">
    <name type="scientific">Trametes pubescens</name>
    <name type="common">White-rot fungus</name>
    <dbReference type="NCBI Taxonomy" id="154538"/>
    <lineage>
        <taxon>Eukaryota</taxon>
        <taxon>Fungi</taxon>
        <taxon>Dikarya</taxon>
        <taxon>Basidiomycota</taxon>
        <taxon>Agaricomycotina</taxon>
        <taxon>Agaricomycetes</taxon>
        <taxon>Polyporales</taxon>
        <taxon>Polyporaceae</taxon>
        <taxon>Trametes</taxon>
    </lineage>
</organism>
<dbReference type="GO" id="GO:0005524">
    <property type="term" value="F:ATP binding"/>
    <property type="evidence" value="ECO:0007669"/>
    <property type="project" value="UniProtKB-KW"/>
</dbReference>
<dbReference type="PANTHER" id="PTHR24223">
    <property type="entry name" value="ATP-BINDING CASSETTE SUB-FAMILY C"/>
    <property type="match status" value="1"/>
</dbReference>
<keyword evidence="1" id="KW-0677">Repeat</keyword>
<protein>
    <submittedName>
        <fullName evidence="5">Multidrug resistance-associated protein 5</fullName>
    </submittedName>
</protein>
<comment type="caution">
    <text evidence="5">The sequence shown here is derived from an EMBL/GenBank/DDBJ whole genome shotgun (WGS) entry which is preliminary data.</text>
</comment>